<accession>A0ABD3H0T8</accession>
<gene>
    <name evidence="1" type="ORF">R1sor_002059</name>
</gene>
<name>A0ABD3H0T8_9MARC</name>
<proteinExistence type="predicted"/>
<sequence>MQEPKVQEVKVPLSSEEVMKKIRIWSVGVMYNQNWTEPQLNLVKELLYYQLNPVIPPARFIHRCRPETWTAEVWRKVYHLPKAHPDGYSVKSKVSFAQLQNKNLVSVSKRTSKSIMKDQIAGTDPFREFCRILNLIFHPDSEEYHIYVRFGEMGVVNMEVISLAIPTPKKTRKFVPSGRETETNEGVLGSIKVKHTSDTAARGVLRLEELVLHSSLE</sequence>
<dbReference type="AlphaFoldDB" id="A0ABD3H0T8"/>
<dbReference type="Proteomes" id="UP001633002">
    <property type="component" value="Unassembled WGS sequence"/>
</dbReference>
<dbReference type="EMBL" id="JBJQOH010000006">
    <property type="protein sequence ID" value="KAL3684037.1"/>
    <property type="molecule type" value="Genomic_DNA"/>
</dbReference>
<evidence type="ECO:0000313" key="2">
    <source>
        <dbReference type="Proteomes" id="UP001633002"/>
    </source>
</evidence>
<protein>
    <submittedName>
        <fullName evidence="1">Uncharacterized protein</fullName>
    </submittedName>
</protein>
<keyword evidence="2" id="KW-1185">Reference proteome</keyword>
<evidence type="ECO:0000313" key="1">
    <source>
        <dbReference type="EMBL" id="KAL3684037.1"/>
    </source>
</evidence>
<reference evidence="1 2" key="1">
    <citation type="submission" date="2024-09" db="EMBL/GenBank/DDBJ databases">
        <title>Chromosome-scale assembly of Riccia sorocarpa.</title>
        <authorList>
            <person name="Paukszto L."/>
        </authorList>
    </citation>
    <scope>NUCLEOTIDE SEQUENCE [LARGE SCALE GENOMIC DNA]</scope>
    <source>
        <strain evidence="1">LP-2024</strain>
        <tissue evidence="1">Aerial parts of the thallus</tissue>
    </source>
</reference>
<organism evidence="1 2">
    <name type="scientific">Riccia sorocarpa</name>
    <dbReference type="NCBI Taxonomy" id="122646"/>
    <lineage>
        <taxon>Eukaryota</taxon>
        <taxon>Viridiplantae</taxon>
        <taxon>Streptophyta</taxon>
        <taxon>Embryophyta</taxon>
        <taxon>Marchantiophyta</taxon>
        <taxon>Marchantiopsida</taxon>
        <taxon>Marchantiidae</taxon>
        <taxon>Marchantiales</taxon>
        <taxon>Ricciaceae</taxon>
        <taxon>Riccia</taxon>
    </lineage>
</organism>
<comment type="caution">
    <text evidence="1">The sequence shown here is derived from an EMBL/GenBank/DDBJ whole genome shotgun (WGS) entry which is preliminary data.</text>
</comment>